<proteinExistence type="predicted"/>
<gene>
    <name evidence="1" type="ORF">UW22_C0013G0026</name>
</gene>
<comment type="caution">
    <text evidence="1">The sequence shown here is derived from an EMBL/GenBank/DDBJ whole genome shotgun (WGS) entry which is preliminary data.</text>
</comment>
<organism evidence="1 2">
    <name type="scientific">Candidatus Gottesmanbacteria bacterium GW2011_GWB1_44_11c</name>
    <dbReference type="NCBI Taxonomy" id="1618447"/>
    <lineage>
        <taxon>Bacteria</taxon>
        <taxon>Candidatus Gottesmaniibacteriota</taxon>
    </lineage>
</organism>
<dbReference type="Gene3D" id="3.40.50.450">
    <property type="match status" value="1"/>
</dbReference>
<sequence>MPFFSDNIANYITGPLTNLENPDKVKAFYIKLAALAKQLGHEPFWAFLSGTDPIKNPKVSAQEVYRRDTEQIAKSDLMIAYVGENSIGTGEEIEYAKSINLPVIIMYEKGDVVSRMLKGNPAVKKEIIFETEDDAVNQLTDYLSSLRHPQ</sequence>
<evidence type="ECO:0000313" key="1">
    <source>
        <dbReference type="EMBL" id="KKT38139.1"/>
    </source>
</evidence>
<reference evidence="1 2" key="1">
    <citation type="journal article" date="2015" name="Nature">
        <title>rRNA introns, odd ribosomes, and small enigmatic genomes across a large radiation of phyla.</title>
        <authorList>
            <person name="Brown C.T."/>
            <person name="Hug L.A."/>
            <person name="Thomas B.C."/>
            <person name="Sharon I."/>
            <person name="Castelle C.J."/>
            <person name="Singh A."/>
            <person name="Wilkins M.J."/>
            <person name="Williams K.H."/>
            <person name="Banfield J.F."/>
        </authorList>
    </citation>
    <scope>NUCLEOTIDE SEQUENCE [LARGE SCALE GENOMIC DNA]</scope>
</reference>
<dbReference type="EMBL" id="LCHM01000013">
    <property type="protein sequence ID" value="KKT38139.1"/>
    <property type="molecule type" value="Genomic_DNA"/>
</dbReference>
<dbReference type="Proteomes" id="UP000034617">
    <property type="component" value="Unassembled WGS sequence"/>
</dbReference>
<protein>
    <recommendedName>
        <fullName evidence="3">Transcriptional regulator, XRE family</fullName>
    </recommendedName>
</protein>
<accession>A0A0G1JRR1</accession>
<dbReference type="SUPFAM" id="SSF52309">
    <property type="entry name" value="N-(deoxy)ribosyltransferase-like"/>
    <property type="match status" value="1"/>
</dbReference>
<name>A0A0G1JRR1_9BACT</name>
<evidence type="ECO:0000313" key="2">
    <source>
        <dbReference type="Proteomes" id="UP000034617"/>
    </source>
</evidence>
<evidence type="ECO:0008006" key="3">
    <source>
        <dbReference type="Google" id="ProtNLM"/>
    </source>
</evidence>
<dbReference type="AlphaFoldDB" id="A0A0G1JRR1"/>